<sequence>MNVIDRLLAELDGSMGRLLSTVAGLPDDDVAEPSRLPGWSRGHVLAHISRNADSHVNLLTWARTGVETPQYPDAETREAGIRAGAARPVKEQLADLEDSAARLAEAVRAMPADGWRATVGGMRGTGHPAWYVLVRRLREVEIHHVDLGAGYRCADWPEAFVRRELYDAMVSWPHGHGTVSEIVVEEVKDGDKHRQVWRGLGSGPVVQGDAWSLLGWLTGRASGTGLRIMPEGTAGNRPASADVGPLPAPPPWLTLPAPPNLPDAPPEEYPPTTPS</sequence>
<accession>A0A852V935</accession>
<protein>
    <submittedName>
        <fullName evidence="3">Maleylpyruvate isomerase</fullName>
        <ecNumber evidence="3">5.2.1.4</ecNumber>
    </submittedName>
</protein>
<dbReference type="Gene3D" id="1.20.120.450">
    <property type="entry name" value="dinb family like domain"/>
    <property type="match status" value="1"/>
</dbReference>
<proteinExistence type="predicted"/>
<dbReference type="InterPro" id="IPR017517">
    <property type="entry name" value="Maleyloyr_isom"/>
</dbReference>
<dbReference type="Pfam" id="PF11716">
    <property type="entry name" value="MDMPI_N"/>
    <property type="match status" value="1"/>
</dbReference>
<dbReference type="NCBIfam" id="TIGR03083">
    <property type="entry name" value="maleylpyruvate isomerase family mycothiol-dependent enzyme"/>
    <property type="match status" value="1"/>
</dbReference>
<organism evidence="3 4">
    <name type="scientific">Streptosporangium sandarakinum</name>
    <dbReference type="NCBI Taxonomy" id="1260955"/>
    <lineage>
        <taxon>Bacteria</taxon>
        <taxon>Bacillati</taxon>
        <taxon>Actinomycetota</taxon>
        <taxon>Actinomycetes</taxon>
        <taxon>Streptosporangiales</taxon>
        <taxon>Streptosporangiaceae</taxon>
        <taxon>Streptosporangium</taxon>
    </lineage>
</organism>
<reference evidence="3 4" key="1">
    <citation type="submission" date="2020-07" db="EMBL/GenBank/DDBJ databases">
        <title>Sequencing the genomes of 1000 actinobacteria strains.</title>
        <authorList>
            <person name="Klenk H.-P."/>
        </authorList>
    </citation>
    <scope>NUCLEOTIDE SEQUENCE [LARGE SCALE GENOMIC DNA]</scope>
    <source>
        <strain evidence="3 4">DSM 45763</strain>
    </source>
</reference>
<dbReference type="GO" id="GO:0050077">
    <property type="term" value="F:maleylpyruvate isomerase activity"/>
    <property type="evidence" value="ECO:0007669"/>
    <property type="project" value="UniProtKB-EC"/>
</dbReference>
<dbReference type="Proteomes" id="UP000576393">
    <property type="component" value="Unassembled WGS sequence"/>
</dbReference>
<comment type="caution">
    <text evidence="3">The sequence shown here is derived from an EMBL/GenBank/DDBJ whole genome shotgun (WGS) entry which is preliminary data.</text>
</comment>
<keyword evidence="3" id="KW-0670">Pyruvate</keyword>
<feature type="domain" description="Mycothiol-dependent maleylpyruvate isomerase metal-binding" evidence="2">
    <location>
        <begin position="15"/>
        <end position="147"/>
    </location>
</feature>
<gene>
    <name evidence="3" type="ORF">HDA43_006275</name>
</gene>
<name>A0A852V935_9ACTN</name>
<feature type="region of interest" description="Disordered" evidence="1">
    <location>
        <begin position="228"/>
        <end position="275"/>
    </location>
</feature>
<dbReference type="Gene3D" id="3.30.1050.20">
    <property type="match status" value="1"/>
</dbReference>
<dbReference type="SUPFAM" id="SSF109854">
    <property type="entry name" value="DinB/YfiT-like putative metalloenzymes"/>
    <property type="match status" value="1"/>
</dbReference>
<keyword evidence="4" id="KW-1185">Reference proteome</keyword>
<dbReference type="InterPro" id="IPR024344">
    <property type="entry name" value="MDMPI_metal-binding"/>
</dbReference>
<dbReference type="GO" id="GO:0046872">
    <property type="term" value="F:metal ion binding"/>
    <property type="evidence" value="ECO:0007669"/>
    <property type="project" value="InterPro"/>
</dbReference>
<evidence type="ECO:0000313" key="3">
    <source>
        <dbReference type="EMBL" id="NYF44048.1"/>
    </source>
</evidence>
<keyword evidence="3" id="KW-0413">Isomerase</keyword>
<evidence type="ECO:0000256" key="1">
    <source>
        <dbReference type="SAM" id="MobiDB-lite"/>
    </source>
</evidence>
<dbReference type="AlphaFoldDB" id="A0A852V935"/>
<dbReference type="EC" id="5.2.1.4" evidence="3"/>
<evidence type="ECO:0000313" key="4">
    <source>
        <dbReference type="Proteomes" id="UP000576393"/>
    </source>
</evidence>
<dbReference type="EMBL" id="JACCCO010000003">
    <property type="protein sequence ID" value="NYF44048.1"/>
    <property type="molecule type" value="Genomic_DNA"/>
</dbReference>
<evidence type="ECO:0000259" key="2">
    <source>
        <dbReference type="Pfam" id="PF11716"/>
    </source>
</evidence>
<dbReference type="InterPro" id="IPR034660">
    <property type="entry name" value="DinB/YfiT-like"/>
</dbReference>
<feature type="compositionally biased region" description="Pro residues" evidence="1">
    <location>
        <begin position="246"/>
        <end position="275"/>
    </location>
</feature>
<dbReference type="RefSeq" id="WP_179827901.1">
    <property type="nucleotide sequence ID" value="NZ_JACCCO010000003.1"/>
</dbReference>